<evidence type="ECO:0000256" key="1">
    <source>
        <dbReference type="ARBA" id="ARBA00004429"/>
    </source>
</evidence>
<evidence type="ECO:0000256" key="2">
    <source>
        <dbReference type="ARBA" id="ARBA00009494"/>
    </source>
</evidence>
<feature type="transmembrane region" description="Helical" evidence="10">
    <location>
        <begin position="233"/>
        <end position="254"/>
    </location>
</feature>
<evidence type="ECO:0000256" key="4">
    <source>
        <dbReference type="ARBA" id="ARBA00022519"/>
    </source>
</evidence>
<feature type="transmembrane region" description="Helical" evidence="10">
    <location>
        <begin position="350"/>
        <end position="368"/>
    </location>
</feature>
<evidence type="ECO:0000256" key="6">
    <source>
        <dbReference type="ARBA" id="ARBA00022989"/>
    </source>
</evidence>
<organism evidence="11">
    <name type="scientific">Alcanivorax hongdengensis</name>
    <dbReference type="NCBI Taxonomy" id="519051"/>
    <lineage>
        <taxon>Bacteria</taxon>
        <taxon>Pseudomonadati</taxon>
        <taxon>Pseudomonadota</taxon>
        <taxon>Gammaproteobacteria</taxon>
        <taxon>Oceanospirillales</taxon>
        <taxon>Alcanivoracaceae</taxon>
        <taxon>Alcanivorax</taxon>
    </lineage>
</organism>
<reference evidence="11" key="1">
    <citation type="submission" date="2011-03" db="EMBL/GenBank/DDBJ databases">
        <title>Genes Involved in Alkane Degradation in Alcanivorax hongdengensis Strain A-11-3.</title>
        <authorList>
            <person name="Wang W."/>
        </authorList>
    </citation>
    <scope>NUCLEOTIDE SEQUENCE</scope>
    <source>
        <strain evidence="11">A-11-3</strain>
    </source>
</reference>
<sequence length="709" mass="78479">MEALAILKILLILFLLGSTLYSVIVYQGRKKSSLKSLATFRQEGTPQRNLDPTELRLVDAVIAEAEKKTLGTLTGNAVFALSGPYLRHGLTTNGNTVWHDTIGGVEVLLPYDAEYFLREHNDALVVLAEKKAIVVALNDDFTLAGGEERNQRREQKQQQWESGDHGELARVVEEDEQTREDDPAGTLRIREQRDETDAEIASRRGRGLAMLPAFLWILAFVCLGIAIGVDSSLIGSISLATGLLFVVIALFRFFRKPSPDKPQKVNQVSGQICLTPVAVDEQNNVQISVTLNESIGFVLPEHWRPFIEYEDGQNQEMAVRVDDYSVVSYGNRMSLDEEVRRFPPVYWGRHLTLALVGATALLFPLASFTELSRDLLFTGQLLSGAQETTPQTPDAVLQQPPAIGAPVSIEGRGQCALNTDGYRPTFDCRRIHWGSSVPQSQHLEEPEIIRQLRDRTLLQTRTDGYLSLMATMQGWDTYRNGKPVMLRHLPELIDTLDSACSQSGTSSSAESQCERIHRHMLSRLIFTLDHQPETWTSLRNAVQTQAGSDDPVTAITSEAHVKALRQRLNQLANELDMERGVNIARDITNSQQGGVQIRLVQGPVPSTLMPDDTTSPYQASIDAMTAMIDNAAGQPFKLRGMVTDYQVVDGGTAVLSLDLTRHRDNPGNAVLNVLWLLLAAGLLAGHGLMTVIRFKQSRQRSRAVAALYA</sequence>
<comment type="subcellular location">
    <subcellularLocation>
        <location evidence="1">Cell inner membrane</location>
        <topology evidence="1">Multi-pass membrane protein</topology>
    </subcellularLocation>
</comment>
<protein>
    <submittedName>
        <fullName evidence="11">Uncharacterized protein</fullName>
    </submittedName>
</protein>
<dbReference type="InterPro" id="IPR010771">
    <property type="entry name" value="IgaA"/>
</dbReference>
<evidence type="ECO:0000256" key="7">
    <source>
        <dbReference type="ARBA" id="ARBA00023136"/>
    </source>
</evidence>
<dbReference type="EMBL" id="JF747236">
    <property type="protein sequence ID" value="AEK10591.1"/>
    <property type="molecule type" value="Genomic_DNA"/>
</dbReference>
<feature type="compositionally biased region" description="Basic and acidic residues" evidence="9">
    <location>
        <begin position="148"/>
        <end position="172"/>
    </location>
</feature>
<dbReference type="Pfam" id="PF07095">
    <property type="entry name" value="IgaA"/>
    <property type="match status" value="1"/>
</dbReference>
<feature type="transmembrane region" description="Helical" evidence="10">
    <location>
        <begin position="673"/>
        <end position="692"/>
    </location>
</feature>
<proteinExistence type="inferred from homology"/>
<evidence type="ECO:0000313" key="11">
    <source>
        <dbReference type="EMBL" id="AEK10591.1"/>
    </source>
</evidence>
<dbReference type="AlphaFoldDB" id="G1C7G5"/>
<evidence type="ECO:0000256" key="5">
    <source>
        <dbReference type="ARBA" id="ARBA00022692"/>
    </source>
</evidence>
<keyword evidence="7 10" id="KW-0472">Membrane</keyword>
<keyword evidence="4" id="KW-0997">Cell inner membrane</keyword>
<keyword evidence="3" id="KW-1003">Cell membrane</keyword>
<feature type="transmembrane region" description="Helical" evidence="10">
    <location>
        <begin position="6"/>
        <end position="26"/>
    </location>
</feature>
<feature type="coiled-coil region" evidence="8">
    <location>
        <begin position="554"/>
        <end position="581"/>
    </location>
</feature>
<evidence type="ECO:0000256" key="10">
    <source>
        <dbReference type="SAM" id="Phobius"/>
    </source>
</evidence>
<evidence type="ECO:0000256" key="3">
    <source>
        <dbReference type="ARBA" id="ARBA00022475"/>
    </source>
</evidence>
<keyword evidence="8" id="KW-0175">Coiled coil</keyword>
<name>G1C7G5_9GAMM</name>
<evidence type="ECO:0000256" key="8">
    <source>
        <dbReference type="SAM" id="Coils"/>
    </source>
</evidence>
<feature type="transmembrane region" description="Helical" evidence="10">
    <location>
        <begin position="208"/>
        <end position="227"/>
    </location>
</feature>
<dbReference type="GO" id="GO:0005886">
    <property type="term" value="C:plasma membrane"/>
    <property type="evidence" value="ECO:0007669"/>
    <property type="project" value="UniProtKB-SubCell"/>
</dbReference>
<accession>G1C7G5</accession>
<feature type="region of interest" description="Disordered" evidence="9">
    <location>
        <begin position="148"/>
        <end position="185"/>
    </location>
</feature>
<comment type="similarity">
    <text evidence="2">Belongs to the IgaA family.</text>
</comment>
<evidence type="ECO:0000256" key="9">
    <source>
        <dbReference type="SAM" id="MobiDB-lite"/>
    </source>
</evidence>
<keyword evidence="6 10" id="KW-1133">Transmembrane helix</keyword>
<keyword evidence="5 10" id="KW-0812">Transmembrane</keyword>